<keyword evidence="1 6" id="KW-0645">Protease</keyword>
<dbReference type="Pfam" id="PF12561">
    <property type="entry name" value="TagA"/>
    <property type="match status" value="1"/>
</dbReference>
<feature type="domain" description="Peptidase M66" evidence="7">
    <location>
        <begin position="462"/>
        <end position="734"/>
    </location>
</feature>
<dbReference type="MEROPS" id="M66.001"/>
<comment type="cofactor">
    <cofactor evidence="6">
        <name>Zn(2+)</name>
        <dbReference type="ChEBI" id="CHEBI:29105"/>
    </cofactor>
    <text evidence="6">Binds 1 zinc ion per subunit.</text>
</comment>
<dbReference type="GO" id="GO:0005509">
    <property type="term" value="F:calcium ion binding"/>
    <property type="evidence" value="ECO:0007669"/>
    <property type="project" value="InterPro"/>
</dbReference>
<dbReference type="AlphaFoldDB" id="H9CJH2"/>
<reference evidence="8" key="1">
    <citation type="journal article" date="2012" name="FEBS Lett.">
        <title>Genomic analysis of ICEVchBan8: An atypical genetic element in Vibrio cholerae.</title>
        <authorList>
            <person name="Taviani E."/>
            <person name="Spagnoletti M."/>
            <person name="Ceccarelli D."/>
            <person name="Haley B.J."/>
            <person name="Hasan N.A."/>
            <person name="Chen A."/>
            <person name="Colombo M.M."/>
            <person name="Huq A."/>
            <person name="Colwell R.R."/>
        </authorList>
    </citation>
    <scope>NUCLEOTIDE SEQUENCE</scope>
    <source>
        <strain evidence="8">MZ03</strain>
    </source>
</reference>
<protein>
    <submittedName>
        <fullName evidence="8">Lipoprotein, ToxR-activated gene, TagA</fullName>
    </submittedName>
</protein>
<keyword evidence="2 6" id="KW-0479">Metal-binding</keyword>
<dbReference type="Pfam" id="PF10462">
    <property type="entry name" value="Peptidase_M66"/>
    <property type="match status" value="1"/>
</dbReference>
<feature type="active site" evidence="6">
    <location>
        <position position="624"/>
    </location>
</feature>
<evidence type="ECO:0000256" key="2">
    <source>
        <dbReference type="ARBA" id="ARBA00022723"/>
    </source>
</evidence>
<dbReference type="GO" id="GO:0004222">
    <property type="term" value="F:metalloendopeptidase activity"/>
    <property type="evidence" value="ECO:0007669"/>
    <property type="project" value="UniProtKB-UniRule"/>
</dbReference>
<keyword evidence="8" id="KW-0449">Lipoprotein</keyword>
<dbReference type="InterPro" id="IPR022218">
    <property type="entry name" value="TagA_dom"/>
</dbReference>
<dbReference type="InterPro" id="IPR013783">
    <property type="entry name" value="Ig-like_fold"/>
</dbReference>
<evidence type="ECO:0000256" key="5">
    <source>
        <dbReference type="ARBA" id="ARBA00023049"/>
    </source>
</evidence>
<name>H9CJH2_VIBCL</name>
<dbReference type="InterPro" id="IPR051256">
    <property type="entry name" value="Dictomallein"/>
</dbReference>
<dbReference type="PANTHER" id="PTHR39540:SF1">
    <property type="entry name" value="DICTOMALLEIN-1-RELATED"/>
    <property type="match status" value="1"/>
</dbReference>
<dbReference type="InterPro" id="IPR019503">
    <property type="entry name" value="Peptidase_M66_dom"/>
</dbReference>
<dbReference type="Gene3D" id="2.60.120.1230">
    <property type="match status" value="2"/>
</dbReference>
<dbReference type="PROSITE" id="PS51694">
    <property type="entry name" value="PEPTIDASE_M66"/>
    <property type="match status" value="1"/>
</dbReference>
<keyword evidence="4 6" id="KW-0862">Zinc</keyword>
<dbReference type="EMBL" id="JQ345361">
    <property type="protein sequence ID" value="AFD29067.1"/>
    <property type="molecule type" value="Genomic_DNA"/>
</dbReference>
<evidence type="ECO:0000256" key="1">
    <source>
        <dbReference type="ARBA" id="ARBA00022670"/>
    </source>
</evidence>
<dbReference type="PANTHER" id="PTHR39540">
    <property type="match status" value="1"/>
</dbReference>
<evidence type="ECO:0000256" key="4">
    <source>
        <dbReference type="ARBA" id="ARBA00022833"/>
    </source>
</evidence>
<keyword evidence="3 6" id="KW-0378">Hydrolase</keyword>
<dbReference type="Gene3D" id="2.60.40.10">
    <property type="entry name" value="Immunoglobulins"/>
    <property type="match status" value="1"/>
</dbReference>
<feature type="binding site" evidence="6">
    <location>
        <position position="627"/>
    </location>
    <ligand>
        <name>Zn(2+)</name>
        <dbReference type="ChEBI" id="CHEBI:29105"/>
        <note>catalytic</note>
    </ligand>
</feature>
<keyword evidence="5 6" id="KW-0482">Metalloprotease</keyword>
<evidence type="ECO:0000256" key="6">
    <source>
        <dbReference type="PROSITE-ProRule" id="PRU01031"/>
    </source>
</evidence>
<evidence type="ECO:0000313" key="8">
    <source>
        <dbReference type="EMBL" id="AFD29067.1"/>
    </source>
</evidence>
<organism evidence="8">
    <name type="scientific">Vibrio cholerae O37</name>
    <dbReference type="NCBI Taxonomy" id="185332"/>
    <lineage>
        <taxon>Bacteria</taxon>
        <taxon>Pseudomonadati</taxon>
        <taxon>Pseudomonadota</taxon>
        <taxon>Gammaproteobacteria</taxon>
        <taxon>Vibrionales</taxon>
        <taxon>Vibrionaceae</taxon>
        <taxon>Vibrio</taxon>
    </lineage>
</organism>
<dbReference type="InterPro" id="IPR015919">
    <property type="entry name" value="Cadherin-like_sf"/>
</dbReference>
<evidence type="ECO:0000256" key="3">
    <source>
        <dbReference type="ARBA" id="ARBA00022801"/>
    </source>
</evidence>
<sequence length="973" mass="108000">MKKVFYLSALSVAISGCLSETDKQPQTPQAIPPSISAIEPIEITPGQSSELILNVTGGTNQSLNFELINGPSWVRIDPKSGQLSIAPPPYAQGEFIIQLSVSNGYSSSITEIKIIVNKKTFNISSKVIGDGEILPQTLTLNSGDRAVFTIKHHNDQKLKSISGCQGQLYGNKYIIENTIEDCTIQAKFENIVPEPAIAFNTNDFPNDLSGNLPASVLFAQNHIIPANRYIDGDVNQHLIGERTTLVMIKPKDKLDESVPFTVTAYNDYGQRLGTLPLNRPYQFPRPSGVNSNISITEQDFAIDDNQLQSIDTATVASQGSQGNTSYLNAELLKSAQGVKLHSTQWLRLHKLYLDFNPEFDGKSLIVIADSPYTTDVKFASGRSSDKHDRYLAINQGQKVTFINRQGHWFIKDDVELYSLTYAHGYWSATLPAEWLKPGLNLVFNHGDQQGELHQIKVGAPTVAYINTIDIGMLTPRRDTFEFMKDEELPREFYQTLPISKLIVSRYEGITFDEIMMPDGTLFTEYATGLGGWHEGNMRADIAKSLISTGINGANYGINASAGPAQNAYSHLALMLTAHTSVGRYEYKMVGNTQQKGPWNIVHGGSGGGGIITLESTVGNEMSHEGGHGFELGHSEGHDMSIHRPADQKGSTWGWDSDKNVMIPNFFARKTNQEVCIGAENAPNRVCVEAWRGHRFGTDAMFGGEGSMYPDNRYTMYTPYSSAKIQRVMEKRMVFSEESPTGFAKWNPETESMEPFVHKVQIKNERNIGGSQLASQQNTAEYLKQQFGTVSAINITTSDGNWLAKVVLPEANTVPSGSVIKLNHQASWSTTYVVNGTEIVNPKNKIFRTNGDQWVETEDTGVWIEKRPEYFGTAVTTLLGYYDPEGKLPSYAYPALHGSRGYVYADDSQSIQPTDCRLEVTIESGAVKQYWLPNERLAANKMNKYHVNILQDEKPNKIAIYCHNEERITKILTQ</sequence>
<proteinExistence type="predicted"/>
<dbReference type="GO" id="GO:0016020">
    <property type="term" value="C:membrane"/>
    <property type="evidence" value="ECO:0007669"/>
    <property type="project" value="InterPro"/>
</dbReference>
<feature type="binding site" evidence="6">
    <location>
        <position position="623"/>
    </location>
    <ligand>
        <name>Zn(2+)</name>
        <dbReference type="ChEBI" id="CHEBI:29105"/>
        <note>catalytic</note>
    </ligand>
</feature>
<evidence type="ECO:0000259" key="7">
    <source>
        <dbReference type="PROSITE" id="PS51694"/>
    </source>
</evidence>
<dbReference type="GO" id="GO:0006508">
    <property type="term" value="P:proteolysis"/>
    <property type="evidence" value="ECO:0007669"/>
    <property type="project" value="UniProtKB-UniRule"/>
</dbReference>
<dbReference type="PROSITE" id="PS51257">
    <property type="entry name" value="PROKAR_LIPOPROTEIN"/>
    <property type="match status" value="1"/>
</dbReference>
<dbReference type="SUPFAM" id="SSF49313">
    <property type="entry name" value="Cadherin-like"/>
    <property type="match status" value="1"/>
</dbReference>
<accession>H9CJH2</accession>
<feature type="binding site" evidence="6">
    <location>
        <position position="633"/>
    </location>
    <ligand>
        <name>Zn(2+)</name>
        <dbReference type="ChEBI" id="CHEBI:29105"/>
        <note>catalytic</note>
    </ligand>
</feature>